<sequence length="208" mass="23095">MASDGSAADDGTVQAKWAVENPRRCRKVAVLVWRDGRTAACAWPCDTWGCAECAERKVDVMLQHLKQMNGGAAPFVGVLTDARQWESRVRIARRSSVPYVGVKRHGNDALLVAGDRLSGRGWGLEPMAYDELHRQVLSRPIRRVDWCKEWRPVVEERESKALFRVHFGSMRRAAEVMDAAGVDRETGTVPGLTPSETAALLDELANAR</sequence>
<organism evidence="1 2">
    <name type="scientific">Kribbella sancticallisti</name>
    <dbReference type="NCBI Taxonomy" id="460087"/>
    <lineage>
        <taxon>Bacteria</taxon>
        <taxon>Bacillati</taxon>
        <taxon>Actinomycetota</taxon>
        <taxon>Actinomycetes</taxon>
        <taxon>Propionibacteriales</taxon>
        <taxon>Kribbellaceae</taxon>
        <taxon>Kribbella</taxon>
    </lineage>
</organism>
<name>A0ABN2F000_9ACTN</name>
<gene>
    <name evidence="1" type="ORF">GCM10009789_87760</name>
</gene>
<protein>
    <submittedName>
        <fullName evidence="1">Uncharacterized protein</fullName>
    </submittedName>
</protein>
<evidence type="ECO:0000313" key="1">
    <source>
        <dbReference type="EMBL" id="GAA1620871.1"/>
    </source>
</evidence>
<evidence type="ECO:0000313" key="2">
    <source>
        <dbReference type="Proteomes" id="UP001500393"/>
    </source>
</evidence>
<proteinExistence type="predicted"/>
<reference evidence="1 2" key="1">
    <citation type="journal article" date="2019" name="Int. J. Syst. Evol. Microbiol.">
        <title>The Global Catalogue of Microorganisms (GCM) 10K type strain sequencing project: providing services to taxonomists for standard genome sequencing and annotation.</title>
        <authorList>
            <consortium name="The Broad Institute Genomics Platform"/>
            <consortium name="The Broad Institute Genome Sequencing Center for Infectious Disease"/>
            <person name="Wu L."/>
            <person name="Ma J."/>
        </authorList>
    </citation>
    <scope>NUCLEOTIDE SEQUENCE [LARGE SCALE GENOMIC DNA]</scope>
    <source>
        <strain evidence="1 2">JCM 14969</strain>
    </source>
</reference>
<accession>A0ABN2F000</accession>
<dbReference type="EMBL" id="BAAAOS010000085">
    <property type="protein sequence ID" value="GAA1620871.1"/>
    <property type="molecule type" value="Genomic_DNA"/>
</dbReference>
<keyword evidence="2" id="KW-1185">Reference proteome</keyword>
<comment type="caution">
    <text evidence="1">The sequence shown here is derived from an EMBL/GenBank/DDBJ whole genome shotgun (WGS) entry which is preliminary data.</text>
</comment>
<dbReference type="Proteomes" id="UP001500393">
    <property type="component" value="Unassembled WGS sequence"/>
</dbReference>